<dbReference type="OrthoDB" id="191995at2759"/>
<dbReference type="SUPFAM" id="SSF103025">
    <property type="entry name" value="Folate-binding domain"/>
    <property type="match status" value="1"/>
</dbReference>
<evidence type="ECO:0000259" key="5">
    <source>
        <dbReference type="Pfam" id="PF25455"/>
    </source>
</evidence>
<dbReference type="Pfam" id="PF25455">
    <property type="entry name" value="Beta-barrel_CAF17_C"/>
    <property type="match status" value="1"/>
</dbReference>
<dbReference type="PANTHER" id="PTHR22602:SF0">
    <property type="entry name" value="TRANSFERASE CAF17, MITOCHONDRIAL-RELATED"/>
    <property type="match status" value="1"/>
</dbReference>
<dbReference type="PANTHER" id="PTHR22602">
    <property type="entry name" value="TRANSFERASE CAF17, MITOCHONDRIAL-RELATED"/>
    <property type="match status" value="1"/>
</dbReference>
<comment type="similarity">
    <text evidence="4">Belongs to the GcvT family. CAF17/IBA57 subfamily.</text>
</comment>
<dbReference type="GO" id="GO:0016226">
    <property type="term" value="P:iron-sulfur cluster assembly"/>
    <property type="evidence" value="ECO:0007669"/>
    <property type="project" value="TreeGrafter"/>
</dbReference>
<keyword evidence="7" id="KW-1185">Reference proteome</keyword>
<reference evidence="6 7" key="1">
    <citation type="submission" date="2014-04" db="EMBL/GenBank/DDBJ databases">
        <title>Evolutionary Origins and Diversification of the Mycorrhizal Mutualists.</title>
        <authorList>
            <consortium name="DOE Joint Genome Institute"/>
            <consortium name="Mycorrhizal Genomics Consortium"/>
            <person name="Kohler A."/>
            <person name="Kuo A."/>
            <person name="Nagy L.G."/>
            <person name="Floudas D."/>
            <person name="Copeland A."/>
            <person name="Barry K.W."/>
            <person name="Cichocki N."/>
            <person name="Veneault-Fourrey C."/>
            <person name="LaButti K."/>
            <person name="Lindquist E.A."/>
            <person name="Lipzen A."/>
            <person name="Lundell T."/>
            <person name="Morin E."/>
            <person name="Murat C."/>
            <person name="Riley R."/>
            <person name="Ohm R."/>
            <person name="Sun H."/>
            <person name="Tunlid A."/>
            <person name="Henrissat B."/>
            <person name="Grigoriev I.V."/>
            <person name="Hibbett D.S."/>
            <person name="Martin F."/>
        </authorList>
    </citation>
    <scope>NUCLEOTIDE SEQUENCE [LARGE SCALE GENOMIC DNA]</scope>
    <source>
        <strain evidence="6 7">Koide BX008</strain>
    </source>
</reference>
<dbReference type="Gene3D" id="3.30.1360.120">
    <property type="entry name" value="Probable tRNA modification gtpase trme, domain 1"/>
    <property type="match status" value="1"/>
</dbReference>
<dbReference type="InterPro" id="IPR057460">
    <property type="entry name" value="CAF17_C"/>
</dbReference>
<dbReference type="HOGENOM" id="CLU_007884_7_0_1"/>
<dbReference type="InterPro" id="IPR017703">
    <property type="entry name" value="YgfZ/GCV_T_CS"/>
</dbReference>
<dbReference type="InParanoid" id="A0A0C2T2Q1"/>
<dbReference type="FunCoup" id="A0A0C2T2Q1">
    <property type="interactions" value="139"/>
</dbReference>
<gene>
    <name evidence="6" type="ORF">M378DRAFT_156176</name>
</gene>
<evidence type="ECO:0000256" key="4">
    <source>
        <dbReference type="ARBA" id="ARBA00093447"/>
    </source>
</evidence>
<organism evidence="6 7">
    <name type="scientific">Amanita muscaria (strain Koide BX008)</name>
    <dbReference type="NCBI Taxonomy" id="946122"/>
    <lineage>
        <taxon>Eukaryota</taxon>
        <taxon>Fungi</taxon>
        <taxon>Dikarya</taxon>
        <taxon>Basidiomycota</taxon>
        <taxon>Agaricomycotina</taxon>
        <taxon>Agaricomycetes</taxon>
        <taxon>Agaricomycetidae</taxon>
        <taxon>Agaricales</taxon>
        <taxon>Pluteineae</taxon>
        <taxon>Amanitaceae</taxon>
        <taxon>Amanita</taxon>
    </lineage>
</organism>
<dbReference type="Proteomes" id="UP000054549">
    <property type="component" value="Unassembled WGS sequence"/>
</dbReference>
<dbReference type="AlphaFoldDB" id="A0A0C2T2Q1"/>
<accession>A0A0C2T2Q1</accession>
<dbReference type="STRING" id="946122.A0A0C2T2Q1"/>
<keyword evidence="2" id="KW-0809">Transit peptide</keyword>
<dbReference type="NCBIfam" id="TIGR03317">
    <property type="entry name" value="ygfZ_signature"/>
    <property type="match status" value="1"/>
</dbReference>
<dbReference type="EMBL" id="KN818224">
    <property type="protein sequence ID" value="KIL70120.1"/>
    <property type="molecule type" value="Genomic_DNA"/>
</dbReference>
<evidence type="ECO:0000313" key="7">
    <source>
        <dbReference type="Proteomes" id="UP000054549"/>
    </source>
</evidence>
<dbReference type="InterPro" id="IPR027266">
    <property type="entry name" value="TrmE/GcvT-like"/>
</dbReference>
<sequence>MSLLRTPSIARLSNRALLSVSGSQASEFLNGILAAAITKRPTYSALLHAQGRVLYDVFLYTNTDDVTSQQGYLVEYDSRPSDAPSLLPMLKKYVLRSKVRIRDVTEQYDVWASWGSPLDCPRDTFAREWRWAPSGAVEPVWNTADTESPWGSEDYSLLDRRAVGLGTRFLVKRGDRPQRATTHDIKTSDDYTLHRISLGVPEGQVDIPPMQAFPIESNMDMMGGLDFRKGCYVGQELTVRTYHTGAVRKRILPVTIHLPQNKLLETISPNPNAPLYPTGLDIRPVIVQKDKEQSTPRPRGTGKLLTSLQGVGLALLRLEHVEAVMKGTMQLQLHEGERTWSVSPWQPSWWPNRAVGIEN</sequence>
<evidence type="ECO:0000313" key="6">
    <source>
        <dbReference type="EMBL" id="KIL70120.1"/>
    </source>
</evidence>
<evidence type="ECO:0000256" key="1">
    <source>
        <dbReference type="ARBA" id="ARBA00004173"/>
    </source>
</evidence>
<dbReference type="GO" id="GO:0005759">
    <property type="term" value="C:mitochondrial matrix"/>
    <property type="evidence" value="ECO:0007669"/>
    <property type="project" value="TreeGrafter"/>
</dbReference>
<evidence type="ECO:0000256" key="3">
    <source>
        <dbReference type="ARBA" id="ARBA00023128"/>
    </source>
</evidence>
<evidence type="ECO:0000256" key="2">
    <source>
        <dbReference type="ARBA" id="ARBA00022946"/>
    </source>
</evidence>
<comment type="subcellular location">
    <subcellularLocation>
        <location evidence="1">Mitochondrion</location>
    </subcellularLocation>
</comment>
<protein>
    <recommendedName>
        <fullName evidence="5">CAF17 C-terminal domain-containing protein</fullName>
    </recommendedName>
</protein>
<dbReference type="InterPro" id="IPR045179">
    <property type="entry name" value="YgfZ/GcvT"/>
</dbReference>
<proteinExistence type="inferred from homology"/>
<name>A0A0C2T2Q1_AMAMK</name>
<feature type="domain" description="CAF17 C-terminal" evidence="5">
    <location>
        <begin position="248"/>
        <end position="351"/>
    </location>
</feature>
<keyword evidence="3" id="KW-0496">Mitochondrion</keyword>